<evidence type="ECO:0000259" key="3">
    <source>
        <dbReference type="SMART" id="SM00460"/>
    </source>
</evidence>
<dbReference type="SUPFAM" id="SSF54001">
    <property type="entry name" value="Cysteine proteinases"/>
    <property type="match status" value="1"/>
</dbReference>
<dbReference type="SMART" id="SM00460">
    <property type="entry name" value="TGc"/>
    <property type="match status" value="1"/>
</dbReference>
<dbReference type="Proteomes" id="UP000199063">
    <property type="component" value="Unassembled WGS sequence"/>
</dbReference>
<dbReference type="PANTHER" id="PTHR42736:SF1">
    <property type="entry name" value="PROTEIN-GLUTAMINE GAMMA-GLUTAMYLTRANSFERASE"/>
    <property type="match status" value="1"/>
</dbReference>
<dbReference type="AlphaFoldDB" id="A0A1G9QVG9"/>
<dbReference type="PANTHER" id="PTHR42736">
    <property type="entry name" value="PROTEIN-GLUTAMINE GAMMA-GLUTAMYLTRANSFERASE"/>
    <property type="match status" value="1"/>
</dbReference>
<name>A0A1G9QVG9_9ACTN</name>
<feature type="domain" description="Transglutaminase-like" evidence="3">
    <location>
        <begin position="481"/>
        <end position="551"/>
    </location>
</feature>
<feature type="transmembrane region" description="Helical" evidence="2">
    <location>
        <begin position="58"/>
        <end position="76"/>
    </location>
</feature>
<evidence type="ECO:0000256" key="1">
    <source>
        <dbReference type="SAM" id="MobiDB-lite"/>
    </source>
</evidence>
<protein>
    <recommendedName>
        <fullName evidence="3">Transglutaminase-like domain-containing protein</fullName>
    </recommendedName>
</protein>
<feature type="transmembrane region" description="Helical" evidence="2">
    <location>
        <begin position="624"/>
        <end position="644"/>
    </location>
</feature>
<keyword evidence="2" id="KW-1133">Transmembrane helix</keyword>
<dbReference type="EMBL" id="FNHI01000004">
    <property type="protein sequence ID" value="SDM15009.1"/>
    <property type="molecule type" value="Genomic_DNA"/>
</dbReference>
<dbReference type="RefSeq" id="WP_208867781.1">
    <property type="nucleotide sequence ID" value="NZ_FNHI01000004.1"/>
</dbReference>
<dbReference type="Pfam" id="PF01841">
    <property type="entry name" value="Transglut_core"/>
    <property type="match status" value="1"/>
</dbReference>
<feature type="transmembrane region" description="Helical" evidence="2">
    <location>
        <begin position="31"/>
        <end position="49"/>
    </location>
</feature>
<dbReference type="GeneID" id="40829069"/>
<dbReference type="STRING" id="1196353.SAMN05444921_104302"/>
<feature type="transmembrane region" description="Helical" evidence="2">
    <location>
        <begin position="143"/>
        <end position="160"/>
    </location>
</feature>
<feature type="region of interest" description="Disordered" evidence="1">
    <location>
        <begin position="545"/>
        <end position="616"/>
    </location>
</feature>
<dbReference type="InterPro" id="IPR052901">
    <property type="entry name" value="Bact_TGase-like"/>
</dbReference>
<feature type="transmembrane region" description="Helical" evidence="2">
    <location>
        <begin position="117"/>
        <end position="136"/>
    </location>
</feature>
<proteinExistence type="predicted"/>
<evidence type="ECO:0000313" key="4">
    <source>
        <dbReference type="EMBL" id="SDM15009.1"/>
    </source>
</evidence>
<dbReference type="InterPro" id="IPR021878">
    <property type="entry name" value="TgpA_N"/>
</dbReference>
<gene>
    <name evidence="4" type="ORF">SAMN05444921_104302</name>
</gene>
<organism evidence="4 5">
    <name type="scientific">Streptomyces wuyuanensis</name>
    <dbReference type="NCBI Taxonomy" id="1196353"/>
    <lineage>
        <taxon>Bacteria</taxon>
        <taxon>Bacillati</taxon>
        <taxon>Actinomycetota</taxon>
        <taxon>Actinomycetes</taxon>
        <taxon>Kitasatosporales</taxon>
        <taxon>Streptomycetaceae</taxon>
        <taxon>Streptomyces</taxon>
    </lineage>
</organism>
<dbReference type="InterPro" id="IPR038765">
    <property type="entry name" value="Papain-like_cys_pep_sf"/>
</dbReference>
<sequence>MSGRGRVALCAYAATLMAAAAMVPLVDPWTWLLQAAFLSALVGGAGAAARRVPLARPLTVAAQAVLALLMLTLVFAREDAVLGLVPGPDAVGRLGELLATGAQDVGRYAIPAPATDGIKLLLIGGVLLIGLAVDALAVTYRSAAPAGLPLLALFSVAAGLSGGGAGWWWFLLAASGYLLLLLAEGRDRLSQWGRVFGGAPPRGGAGFDRGDGTAHAPVRTGRRIGVAALGVALVVHWSLPALGGGLIGRGGAGAGAGSGGGTINAVNPVVTLQDSLNQPESREWLKYKTNANATNDMYLRIMALDQFDGGAWKFSVRKVTDIPAELPRPEGLGGGVATTEIRTNISAAGAYKQGWLPMPYPATKVAVDGKWRFDPARRTIVGDRGQTTGGLQYSVSSLQVKPTARQLAEAPKAPAALLEEYTKVPDTLPADVGSTALRVTRGAANDYERAVKLQDWFAADGGFTYDTQVDSGGGVQAISRFLKNKEGFCIHFSFSMAAMARTLGIPARVAVGFTPGTPAADGARSVSNQDAHAWPELYFEGAGWTRFEPTPTRGNAPDYTRAATPSGGPSSPAEPEDAASMAVPAAPSQSSDCSPQERRLGECGATAPQDVSESGDGGSSLATVLTWTGGIAALAAVPLLPMLWRTRQRRFRLGSGGRTAEEAAARTLLVWQEIADTAWDHGIPPDESLSPRKAAARIVRLGRLDGAPADSVHRVAHAVEQVLYAPRPTPGTGLAEDAGRVRAGLGERAGRVGSLRALLLPRSAVRVVWACSERWNALVGRAADARRRLVDRAMAQLRRPLRQRG</sequence>
<dbReference type="Gene3D" id="3.10.620.30">
    <property type="match status" value="1"/>
</dbReference>
<evidence type="ECO:0000313" key="5">
    <source>
        <dbReference type="Proteomes" id="UP000199063"/>
    </source>
</evidence>
<keyword evidence="5" id="KW-1185">Reference proteome</keyword>
<reference evidence="5" key="1">
    <citation type="submission" date="2016-10" db="EMBL/GenBank/DDBJ databases">
        <authorList>
            <person name="Varghese N."/>
            <person name="Submissions S."/>
        </authorList>
    </citation>
    <scope>NUCLEOTIDE SEQUENCE [LARGE SCALE GENOMIC DNA]</scope>
    <source>
        <strain evidence="5">CGMCC 4.7042</strain>
    </source>
</reference>
<dbReference type="InterPro" id="IPR025403">
    <property type="entry name" value="TgpA-like_C"/>
</dbReference>
<dbReference type="Pfam" id="PF11992">
    <property type="entry name" value="TgpA_N"/>
    <property type="match status" value="1"/>
</dbReference>
<dbReference type="Pfam" id="PF13559">
    <property type="entry name" value="DUF4129"/>
    <property type="match status" value="1"/>
</dbReference>
<dbReference type="InterPro" id="IPR002931">
    <property type="entry name" value="Transglutaminase-like"/>
</dbReference>
<keyword evidence="2" id="KW-0472">Membrane</keyword>
<keyword evidence="2" id="KW-0812">Transmembrane</keyword>
<evidence type="ECO:0000256" key="2">
    <source>
        <dbReference type="SAM" id="Phobius"/>
    </source>
</evidence>
<accession>A0A1G9QVG9</accession>